<evidence type="ECO:0000313" key="3">
    <source>
        <dbReference type="Proteomes" id="UP000294489"/>
    </source>
</evidence>
<evidence type="ECO:0000256" key="1">
    <source>
        <dbReference type="SAM" id="Phobius"/>
    </source>
</evidence>
<sequence>MLATFAIDPRVDRAKAGFERVHAMLSILIYVLIYAGVTLALYQVYDIHYNLNFDDEDTRSRTENEELEALSREAKAYEETGESAGFVQAAHRIFGRSFDYRIALAAFREGTQKTYAEPLLRRKRHVVSDGGLKVRHLASWTTRPPGKDIRGVLLPVIIVNCLLVLFLGGLSVYTIAYEVPMKALQWANDESILMVIIGVLLLMNFAASKFDIYMHDLYQLGKLSERLRSS</sequence>
<gene>
    <name evidence="2" type="ORF">DFO67_103244</name>
</gene>
<feature type="transmembrane region" description="Helical" evidence="1">
    <location>
        <begin position="191"/>
        <end position="207"/>
    </location>
</feature>
<feature type="transmembrane region" description="Helical" evidence="1">
    <location>
        <begin position="152"/>
        <end position="176"/>
    </location>
</feature>
<dbReference type="EMBL" id="SOEC01000003">
    <property type="protein sequence ID" value="TDX31646.1"/>
    <property type="molecule type" value="Genomic_DNA"/>
</dbReference>
<keyword evidence="1" id="KW-1133">Transmembrane helix</keyword>
<protein>
    <submittedName>
        <fullName evidence="2">Uncharacterized protein</fullName>
    </submittedName>
</protein>
<accession>A0A4R8G539</accession>
<name>A0A4R8G539_9GAMM</name>
<reference evidence="2 3" key="1">
    <citation type="submission" date="2019-03" db="EMBL/GenBank/DDBJ databases">
        <title>Freshwater and sediment microbial communities from various areas in North America, analyzing microbe dynamics in response to fracking.</title>
        <authorList>
            <person name="Lamendella R."/>
        </authorList>
    </citation>
    <scope>NUCLEOTIDE SEQUENCE [LARGE SCALE GENOMIC DNA]</scope>
    <source>
        <strain evidence="2 3">6_TX</strain>
    </source>
</reference>
<feature type="transmembrane region" description="Helical" evidence="1">
    <location>
        <begin position="20"/>
        <end position="42"/>
    </location>
</feature>
<comment type="caution">
    <text evidence="2">The sequence shown here is derived from an EMBL/GenBank/DDBJ whole genome shotgun (WGS) entry which is preliminary data.</text>
</comment>
<organism evidence="2 3">
    <name type="scientific">Modicisalibacter xianhensis</name>
    <dbReference type="NCBI Taxonomy" id="442341"/>
    <lineage>
        <taxon>Bacteria</taxon>
        <taxon>Pseudomonadati</taxon>
        <taxon>Pseudomonadota</taxon>
        <taxon>Gammaproteobacteria</taxon>
        <taxon>Oceanospirillales</taxon>
        <taxon>Halomonadaceae</taxon>
        <taxon>Modicisalibacter</taxon>
    </lineage>
</organism>
<dbReference type="AlphaFoldDB" id="A0A4R8G539"/>
<dbReference type="RefSeq" id="WP_243836083.1">
    <property type="nucleotide sequence ID" value="NZ_SOEC01000003.1"/>
</dbReference>
<keyword evidence="1" id="KW-0812">Transmembrane</keyword>
<keyword evidence="1" id="KW-0472">Membrane</keyword>
<proteinExistence type="predicted"/>
<evidence type="ECO:0000313" key="2">
    <source>
        <dbReference type="EMBL" id="TDX31646.1"/>
    </source>
</evidence>
<dbReference type="Proteomes" id="UP000294489">
    <property type="component" value="Unassembled WGS sequence"/>
</dbReference>